<dbReference type="RefSeq" id="WP_013023615.1">
    <property type="nucleotide sequence ID" value="NC_013949.1"/>
</dbReference>
<keyword evidence="2" id="KW-1185">Reference proteome</keyword>
<dbReference type="STRING" id="679897.HMU12940"/>
<gene>
    <name evidence="1" type="ordered locus">HMU12940</name>
</gene>
<dbReference type="AlphaFoldDB" id="D3UJ73"/>
<organism evidence="1 2">
    <name type="scientific">Helicobacter mustelae (strain ATCC 43772 / CCUG 25715 / CIP 103759 / LMG 18044 / NCTC 12198 / R85-136P)</name>
    <name type="common">Campylobacter mustelae</name>
    <dbReference type="NCBI Taxonomy" id="679897"/>
    <lineage>
        <taxon>Bacteria</taxon>
        <taxon>Pseudomonadati</taxon>
        <taxon>Campylobacterota</taxon>
        <taxon>Epsilonproteobacteria</taxon>
        <taxon>Campylobacterales</taxon>
        <taxon>Helicobacteraceae</taxon>
        <taxon>Helicobacter</taxon>
    </lineage>
</organism>
<dbReference type="KEGG" id="hms:HMU12940"/>
<proteinExistence type="predicted"/>
<dbReference type="Proteomes" id="UP000001522">
    <property type="component" value="Chromosome"/>
</dbReference>
<evidence type="ECO:0008006" key="3">
    <source>
        <dbReference type="Google" id="ProtNLM"/>
    </source>
</evidence>
<evidence type="ECO:0000313" key="2">
    <source>
        <dbReference type="Proteomes" id="UP000001522"/>
    </source>
</evidence>
<protein>
    <recommendedName>
        <fullName evidence="3">Lipoprotein</fullName>
    </recommendedName>
</protein>
<evidence type="ECO:0000313" key="1">
    <source>
        <dbReference type="EMBL" id="CBG40548.1"/>
    </source>
</evidence>
<name>D3UJ73_HELM1</name>
<reference evidence="1 2" key="1">
    <citation type="journal article" date="2010" name="BMC Genomics">
        <title>Comparative genomics and proteomics of Helicobacter mustelae, an ulcerogenic and carcinogenic gastric pathogen.</title>
        <authorList>
            <person name="O'Toole P.W."/>
            <person name="Snelling W.J."/>
            <person name="Canchaya C."/>
            <person name="Forde B.M."/>
            <person name="Hardie K.R."/>
            <person name="Josenhans C."/>
            <person name="Graham R.L.J."/>
            <person name="McMullan G."/>
            <person name="Parkhill J."/>
            <person name="Belda E."/>
            <person name="Bentley S.D."/>
        </authorList>
    </citation>
    <scope>NUCLEOTIDE SEQUENCE [LARGE SCALE GENOMIC DNA]</scope>
    <source>
        <strain evidence="2">ATCC 43772 / LMG 18044 / NCTC 12198 / 12198</strain>
    </source>
</reference>
<dbReference type="HOGENOM" id="CLU_115795_0_0_7"/>
<sequence>MSFSNLLQYKGIALSTILMLFFAACTPTKKFFTNQPIGTQKQNPRIDISTPPDFKLVYIKSPLFNYYDYALIRTNEKLEHTDIFVELFKLGKNIGNIAITKNQICFMNDCAPKWPASKSFFGKVAYANLFDDIIMGRDIFNGKGKMINSDGALVQRFQQSGQVIYYERKKDHILFQNLSNGVILSIDKYIDPAKQYFTEDED</sequence>
<accession>D3UJ73</accession>
<dbReference type="EMBL" id="FN555004">
    <property type="protein sequence ID" value="CBG40548.1"/>
    <property type="molecule type" value="Genomic_DNA"/>
</dbReference>